<reference evidence="1 2" key="1">
    <citation type="submission" date="2019-06" db="EMBL/GenBank/DDBJ databases">
        <title>WGS assembly of Gossypium darwinii.</title>
        <authorList>
            <person name="Chen Z.J."/>
            <person name="Sreedasyam A."/>
            <person name="Ando A."/>
            <person name="Song Q."/>
            <person name="De L."/>
            <person name="Hulse-Kemp A."/>
            <person name="Ding M."/>
            <person name="Ye W."/>
            <person name="Kirkbride R."/>
            <person name="Jenkins J."/>
            <person name="Plott C."/>
            <person name="Lovell J."/>
            <person name="Lin Y.-M."/>
            <person name="Vaughn R."/>
            <person name="Liu B."/>
            <person name="Li W."/>
            <person name="Simpson S."/>
            <person name="Scheffler B."/>
            <person name="Saski C."/>
            <person name="Grover C."/>
            <person name="Hu G."/>
            <person name="Conover J."/>
            <person name="Carlson J."/>
            <person name="Shu S."/>
            <person name="Boston L."/>
            <person name="Williams M."/>
            <person name="Peterson D."/>
            <person name="Mcgee K."/>
            <person name="Jones D."/>
            <person name="Wendel J."/>
            <person name="Stelly D."/>
            <person name="Grimwood J."/>
            <person name="Schmutz J."/>
        </authorList>
    </citation>
    <scope>NUCLEOTIDE SEQUENCE [LARGE SCALE GENOMIC DNA]</scope>
    <source>
        <strain evidence="1">1808015.09</strain>
    </source>
</reference>
<organism evidence="1 2">
    <name type="scientific">Gossypium darwinii</name>
    <name type="common">Darwin's cotton</name>
    <name type="synonym">Gossypium barbadense var. darwinii</name>
    <dbReference type="NCBI Taxonomy" id="34276"/>
    <lineage>
        <taxon>Eukaryota</taxon>
        <taxon>Viridiplantae</taxon>
        <taxon>Streptophyta</taxon>
        <taxon>Embryophyta</taxon>
        <taxon>Tracheophyta</taxon>
        <taxon>Spermatophyta</taxon>
        <taxon>Magnoliopsida</taxon>
        <taxon>eudicotyledons</taxon>
        <taxon>Gunneridae</taxon>
        <taxon>Pentapetalae</taxon>
        <taxon>rosids</taxon>
        <taxon>malvids</taxon>
        <taxon>Malvales</taxon>
        <taxon>Malvaceae</taxon>
        <taxon>Malvoideae</taxon>
        <taxon>Gossypium</taxon>
    </lineage>
</organism>
<name>A0A5D2HE35_GOSDA</name>
<protein>
    <submittedName>
        <fullName evidence="1">Uncharacterized protein</fullName>
    </submittedName>
</protein>
<keyword evidence="2" id="KW-1185">Reference proteome</keyword>
<dbReference type="EMBL" id="CM017689">
    <property type="protein sequence ID" value="TYH28412.1"/>
    <property type="molecule type" value="Genomic_DNA"/>
</dbReference>
<gene>
    <name evidence="1" type="ORF">ES288_A02G140900v1</name>
</gene>
<evidence type="ECO:0000313" key="1">
    <source>
        <dbReference type="EMBL" id="TYH28412.1"/>
    </source>
</evidence>
<accession>A0A5D2HE35</accession>
<dbReference type="Proteomes" id="UP000323506">
    <property type="component" value="Chromosome A02"/>
</dbReference>
<sequence>MVLFPLMYGLGFVNCAANINRSYVLHVSMFPVNLLFVSAFTEVLNCKTEVFFPIIMFFKTLKQGGRLTAIDCMMTYICWRGVVVLFHITHVWEEIRMSTMKLYNGIYS</sequence>
<dbReference type="AlphaFoldDB" id="A0A5D2HE35"/>
<evidence type="ECO:0000313" key="2">
    <source>
        <dbReference type="Proteomes" id="UP000323506"/>
    </source>
</evidence>
<proteinExistence type="predicted"/>